<accession>A0AAV8WUH3</accession>
<evidence type="ECO:0000313" key="2">
    <source>
        <dbReference type="EMBL" id="KAJ8929872.1"/>
    </source>
</evidence>
<organism evidence="2 3">
    <name type="scientific">Rhamnusium bicolor</name>
    <dbReference type="NCBI Taxonomy" id="1586634"/>
    <lineage>
        <taxon>Eukaryota</taxon>
        <taxon>Metazoa</taxon>
        <taxon>Ecdysozoa</taxon>
        <taxon>Arthropoda</taxon>
        <taxon>Hexapoda</taxon>
        <taxon>Insecta</taxon>
        <taxon>Pterygota</taxon>
        <taxon>Neoptera</taxon>
        <taxon>Endopterygota</taxon>
        <taxon>Coleoptera</taxon>
        <taxon>Polyphaga</taxon>
        <taxon>Cucujiformia</taxon>
        <taxon>Chrysomeloidea</taxon>
        <taxon>Cerambycidae</taxon>
        <taxon>Lepturinae</taxon>
        <taxon>Rhagiini</taxon>
        <taxon>Rhamnusium</taxon>
    </lineage>
</organism>
<feature type="compositionally biased region" description="Low complexity" evidence="1">
    <location>
        <begin position="21"/>
        <end position="40"/>
    </location>
</feature>
<dbReference type="Proteomes" id="UP001162156">
    <property type="component" value="Unassembled WGS sequence"/>
</dbReference>
<comment type="caution">
    <text evidence="2">The sequence shown here is derived from an EMBL/GenBank/DDBJ whole genome shotgun (WGS) entry which is preliminary data.</text>
</comment>
<gene>
    <name evidence="2" type="ORF">NQ314_017477</name>
</gene>
<dbReference type="EMBL" id="JANEYF010004857">
    <property type="protein sequence ID" value="KAJ8929872.1"/>
    <property type="molecule type" value="Genomic_DNA"/>
</dbReference>
<name>A0AAV8WUH3_9CUCU</name>
<evidence type="ECO:0000256" key="1">
    <source>
        <dbReference type="SAM" id="MobiDB-lite"/>
    </source>
</evidence>
<protein>
    <submittedName>
        <fullName evidence="2">Uncharacterized protein</fullName>
    </submittedName>
</protein>
<feature type="region of interest" description="Disordered" evidence="1">
    <location>
        <begin position="17"/>
        <end position="56"/>
    </location>
</feature>
<sequence>MKIVTVMAKKSCYNTTKPLLDNRSLSNRSSDSSETSETSSGRLNMTLDQKNLVEGDSEATEDQLLLEWNTHKKYSKGDDLRKPRTNLLRQTLVNVQSQEIVL</sequence>
<proteinExistence type="predicted"/>
<evidence type="ECO:0000313" key="3">
    <source>
        <dbReference type="Proteomes" id="UP001162156"/>
    </source>
</evidence>
<reference evidence="2" key="1">
    <citation type="journal article" date="2023" name="Insect Mol. Biol.">
        <title>Genome sequencing provides insights into the evolution of gene families encoding plant cell wall-degrading enzymes in longhorned beetles.</title>
        <authorList>
            <person name="Shin N.R."/>
            <person name="Okamura Y."/>
            <person name="Kirsch R."/>
            <person name="Pauchet Y."/>
        </authorList>
    </citation>
    <scope>NUCLEOTIDE SEQUENCE</scope>
    <source>
        <strain evidence="2">RBIC_L_NR</strain>
    </source>
</reference>
<keyword evidence="3" id="KW-1185">Reference proteome</keyword>
<dbReference type="AlphaFoldDB" id="A0AAV8WUH3"/>